<keyword evidence="1" id="KW-0614">Plasmid</keyword>
<reference evidence="1" key="1">
    <citation type="submission" date="2012-01" db="EMBL/GenBank/DDBJ databases">
        <authorList>
            <person name="Summers A.O."/>
            <person name="Wireman J."/>
        </authorList>
    </citation>
    <scope>NUCLEOTIDE SEQUENCE</scope>
    <source>
        <strain evidence="1">14</strain>
        <plasmid evidence="1">p14-95A</plasmid>
    </source>
</reference>
<name>I3W2X8_9ENTR</name>
<protein>
    <submittedName>
        <fullName evidence="1">Uncharacterized protein</fullName>
    </submittedName>
</protein>
<proteinExistence type="predicted"/>
<accession>I3W2X8</accession>
<evidence type="ECO:0000313" key="1">
    <source>
        <dbReference type="EMBL" id="AFK89955.1"/>
    </source>
</evidence>
<sequence length="43" mass="5279">MEWREQVFTRGGLTRKEWLRVNDRQLEAISAELHRRNPDGRRD</sequence>
<dbReference type="AlphaFoldDB" id="I3W2X8"/>
<organism evidence="1">
    <name type="scientific">Salmonella sp. 14</name>
    <dbReference type="NCBI Taxonomy" id="1179812"/>
    <lineage>
        <taxon>Bacteria</taxon>
        <taxon>Pseudomonadati</taxon>
        <taxon>Pseudomonadota</taxon>
        <taxon>Gammaproteobacteria</taxon>
        <taxon>Enterobacterales</taxon>
        <taxon>Enterobacteriaceae</taxon>
        <taxon>Salmonella</taxon>
    </lineage>
</organism>
<geneLocation type="plasmid" evidence="1">
    <name>p14-95A</name>
</geneLocation>
<dbReference type="EMBL" id="JQ418537">
    <property type="protein sequence ID" value="AFK89955.1"/>
    <property type="molecule type" value="Genomic_DNA"/>
</dbReference>